<sequence>MSDQEQNSMGWDNNDMQQYDDDLDGMEKTRHRESTSRSRSRSPVRRSRSRSRSHERHRDRARRINLISKRVIISNVPYEMKWQDIKDIFRKEVGEVQYVEMFETPDGKSRGSGIIEFKDKDTARKAIETMHRYKMKDRNIVVREERESDQNQNMGGGRGGGSGMMGGGGGGLGGGMGMMGNMGGSGGMMGNMGGGGGGPGITPQLLQQLGVDGPVTNTVFVSNIDYKVTWKKLKDVFKLAGNVQRVEVMQSKDGKSRGMATVSFDTQLEALQAISMFNNQTLYDRPMRVKMDSTAAKKPEIPLPSGLKSIGMGLGLGGVPIQNPQGSGMGMGNLGGGGGGGGMGSGMSSVGGLGNMDSGMGMGSSLGGGSMGSMGGSLSGLGLGGGNMGGGGGSNVGLGGLGNSGLSGMGLSGGLNDFNSGMGSGGGLGSNFGNSLSGLSDNRMGLGSLSNSSLGGNTFSSNMMDNMGGGLGLGNSSSSNYGGGSGLSSSYSDRGGSSRGRDRDSDRSTRPDNCTVCVRNLPYSLKWQDLKEKFKAVADVRFAEIKMENGRSAGWGLVRFGNPDDAQRAISLMNRSRIDGREVDVKMYR</sequence>
<dbReference type="GO" id="GO:0005737">
    <property type="term" value="C:cytoplasm"/>
    <property type="evidence" value="ECO:0007669"/>
    <property type="project" value="TreeGrafter"/>
</dbReference>
<dbReference type="GeneID" id="105334575"/>
<keyword evidence="6" id="KW-1185">Reference proteome</keyword>
<evidence type="ECO:0000256" key="2">
    <source>
        <dbReference type="PROSITE-ProRule" id="PRU00176"/>
    </source>
</evidence>
<dbReference type="SUPFAM" id="SSF54928">
    <property type="entry name" value="RNA-binding domain, RBD"/>
    <property type="match status" value="3"/>
</dbReference>
<dbReference type="Pfam" id="PF00076">
    <property type="entry name" value="RRM_1"/>
    <property type="match status" value="3"/>
</dbReference>
<dbReference type="OMA" id="GPMNADH"/>
<dbReference type="RefSeq" id="XP_065943910.1">
    <property type="nucleotide sequence ID" value="XM_066087838.1"/>
</dbReference>
<dbReference type="Gene3D" id="3.30.70.330">
    <property type="match status" value="3"/>
</dbReference>
<dbReference type="GO" id="GO:0005634">
    <property type="term" value="C:nucleus"/>
    <property type="evidence" value="ECO:0007669"/>
    <property type="project" value="TreeGrafter"/>
</dbReference>
<dbReference type="PANTHER" id="PTHR23003">
    <property type="entry name" value="RNA RECOGNITION MOTIF RRM DOMAIN CONTAINING PROTEIN"/>
    <property type="match status" value="1"/>
</dbReference>
<feature type="compositionally biased region" description="Basic residues" evidence="3">
    <location>
        <begin position="38"/>
        <end position="61"/>
    </location>
</feature>
<feature type="domain" description="RRM" evidence="4">
    <location>
        <begin position="514"/>
        <end position="589"/>
    </location>
</feature>
<dbReference type="InterPro" id="IPR050374">
    <property type="entry name" value="RRT5_SRSF_SR"/>
</dbReference>
<dbReference type="FunFam" id="3.30.70.330:FF:000034">
    <property type="entry name" value="heterogeneous nuclear ribonucleoprotein M isoform X1"/>
    <property type="match status" value="1"/>
</dbReference>
<evidence type="ECO:0000256" key="1">
    <source>
        <dbReference type="ARBA" id="ARBA00022884"/>
    </source>
</evidence>
<feature type="region of interest" description="Disordered" evidence="3">
    <location>
        <begin position="479"/>
        <end position="513"/>
    </location>
</feature>
<dbReference type="GO" id="GO:1990904">
    <property type="term" value="C:ribonucleoprotein complex"/>
    <property type="evidence" value="ECO:0007669"/>
    <property type="project" value="TreeGrafter"/>
</dbReference>
<dbReference type="GO" id="GO:0003729">
    <property type="term" value="F:mRNA binding"/>
    <property type="evidence" value="ECO:0007669"/>
    <property type="project" value="TreeGrafter"/>
</dbReference>
<dbReference type="OrthoDB" id="610462at2759"/>
<dbReference type="KEGG" id="crg:105334575"/>
<protein>
    <recommendedName>
        <fullName evidence="4">RRM domain-containing protein</fullName>
    </recommendedName>
</protein>
<dbReference type="InterPro" id="IPR035979">
    <property type="entry name" value="RBD_domain_sf"/>
</dbReference>
<evidence type="ECO:0000259" key="4">
    <source>
        <dbReference type="PROSITE" id="PS50102"/>
    </source>
</evidence>
<feature type="compositionally biased region" description="Basic and acidic residues" evidence="3">
    <location>
        <begin position="25"/>
        <end position="36"/>
    </location>
</feature>
<feature type="domain" description="RRM" evidence="4">
    <location>
        <begin position="217"/>
        <end position="294"/>
    </location>
</feature>
<dbReference type="RefSeq" id="XP_065943909.1">
    <property type="nucleotide sequence ID" value="XM_066087837.1"/>
</dbReference>
<dbReference type="RefSeq" id="XP_065943911.1">
    <property type="nucleotide sequence ID" value="XM_066087839.1"/>
</dbReference>
<dbReference type="EnsemblMetazoa" id="G10773.4">
    <property type="protein sequence ID" value="G10773.4:cds"/>
    <property type="gene ID" value="G10773"/>
</dbReference>
<reference evidence="5" key="1">
    <citation type="submission" date="2022-08" db="UniProtKB">
        <authorList>
            <consortium name="EnsemblMetazoa"/>
        </authorList>
    </citation>
    <scope>IDENTIFICATION</scope>
    <source>
        <strain evidence="5">05x7-T-G4-1.051#20</strain>
    </source>
</reference>
<dbReference type="EnsemblMetazoa" id="G10773.13">
    <property type="protein sequence ID" value="G10773.13:cds"/>
    <property type="gene ID" value="G10773"/>
</dbReference>
<accession>A0A8W8HSD0</accession>
<dbReference type="AlphaFoldDB" id="A0A8W8HSD0"/>
<feature type="domain" description="RRM" evidence="4">
    <location>
        <begin position="69"/>
        <end position="147"/>
    </location>
</feature>
<feature type="region of interest" description="Disordered" evidence="3">
    <location>
        <begin position="145"/>
        <end position="164"/>
    </location>
</feature>
<feature type="compositionally biased region" description="Gly residues" evidence="3">
    <location>
        <begin position="154"/>
        <end position="164"/>
    </location>
</feature>
<name>A0A8W8HSD0_MAGGI</name>
<dbReference type="SMART" id="SM00360">
    <property type="entry name" value="RRM"/>
    <property type="match status" value="3"/>
</dbReference>
<evidence type="ECO:0000313" key="6">
    <source>
        <dbReference type="Proteomes" id="UP000005408"/>
    </source>
</evidence>
<feature type="region of interest" description="Disordered" evidence="3">
    <location>
        <begin position="1"/>
        <end position="61"/>
    </location>
</feature>
<feature type="compositionally biased region" description="Basic and acidic residues" evidence="3">
    <location>
        <begin position="499"/>
        <end position="510"/>
    </location>
</feature>
<dbReference type="PROSITE" id="PS50102">
    <property type="entry name" value="RRM"/>
    <property type="match status" value="3"/>
</dbReference>
<dbReference type="EnsemblMetazoa" id="G10773.14">
    <property type="protein sequence ID" value="G10773.14:cds"/>
    <property type="gene ID" value="G10773"/>
</dbReference>
<dbReference type="Proteomes" id="UP000005408">
    <property type="component" value="Unassembled WGS sequence"/>
</dbReference>
<keyword evidence="1 2" id="KW-0694">RNA-binding</keyword>
<dbReference type="InterPro" id="IPR000504">
    <property type="entry name" value="RRM_dom"/>
</dbReference>
<dbReference type="PANTHER" id="PTHR23003:SF3">
    <property type="entry name" value="FI21236P1-RELATED"/>
    <property type="match status" value="1"/>
</dbReference>
<organism evidence="5 6">
    <name type="scientific">Magallana gigas</name>
    <name type="common">Pacific oyster</name>
    <name type="synonym">Crassostrea gigas</name>
    <dbReference type="NCBI Taxonomy" id="29159"/>
    <lineage>
        <taxon>Eukaryota</taxon>
        <taxon>Metazoa</taxon>
        <taxon>Spiralia</taxon>
        <taxon>Lophotrochozoa</taxon>
        <taxon>Mollusca</taxon>
        <taxon>Bivalvia</taxon>
        <taxon>Autobranchia</taxon>
        <taxon>Pteriomorphia</taxon>
        <taxon>Ostreida</taxon>
        <taxon>Ostreoidea</taxon>
        <taxon>Ostreidae</taxon>
        <taxon>Magallana</taxon>
    </lineage>
</organism>
<dbReference type="InterPro" id="IPR012677">
    <property type="entry name" value="Nucleotide-bd_a/b_plait_sf"/>
</dbReference>
<evidence type="ECO:0000256" key="3">
    <source>
        <dbReference type="SAM" id="MobiDB-lite"/>
    </source>
</evidence>
<proteinExistence type="predicted"/>
<evidence type="ECO:0000313" key="5">
    <source>
        <dbReference type="EnsemblMetazoa" id="G10773.14:cds"/>
    </source>
</evidence>
<feature type="compositionally biased region" description="Polar residues" evidence="3">
    <location>
        <begin position="1"/>
        <end position="17"/>
    </location>
</feature>